<name>A0A478FQ94_9MOLU</name>
<dbReference type="EMBL" id="BIMN01000002">
    <property type="protein sequence ID" value="GCE63603.1"/>
    <property type="molecule type" value="Genomic_DNA"/>
</dbReference>
<sequence>MLRETKITIVVSGVAGNATLGVSGYEFLKVYFLNQEISTEVEAINNEAVIKITTYRKRSKEKTFESGTDNKFDLREIKNTSPKIVKHPHDRRHKTSSLRHINQEHRSQLVSWEKDNKQWWENTYKQREYMIKNQKVSPKITILGAYNDTNVYMGGDNEPLHMNQFCDKGYGRQPYFKKYKQQFWLMCTINGKNPDNDVDSQEISTASKARFPESGSNKKEITYLNFEQSKKEDPKNTQVKENKSKFVIYDYSQDWWDWSFNYRLKVDKEDETSAFPLTEKFKQATSGWDENVSSANALNKICKDFYEQSGTTSQDEIDDAWRYCSDEGKKNQ</sequence>
<evidence type="ECO:0000313" key="1">
    <source>
        <dbReference type="EMBL" id="GCE63603.1"/>
    </source>
</evidence>
<dbReference type="Proteomes" id="UP000324831">
    <property type="component" value="Unassembled WGS sequence"/>
</dbReference>
<protein>
    <submittedName>
        <fullName evidence="1">Uncharacterized protein</fullName>
    </submittedName>
</protein>
<proteinExistence type="predicted"/>
<dbReference type="AlphaFoldDB" id="A0A478FQ94"/>
<organism evidence="1 2">
    <name type="scientific">Candidatus Mycoplasma haematohominis</name>
    <dbReference type="NCBI Taxonomy" id="1494318"/>
    <lineage>
        <taxon>Bacteria</taxon>
        <taxon>Bacillati</taxon>
        <taxon>Mycoplasmatota</taxon>
        <taxon>Mollicutes</taxon>
        <taxon>Mycoplasmataceae</taxon>
        <taxon>Mycoplasma</taxon>
    </lineage>
</organism>
<reference evidence="1 2" key="1">
    <citation type="submission" date="2019-01" db="EMBL/GenBank/DDBJ databases">
        <title>Draft genome sequences of Candidatus Mycoplasma haemohominis SWG34-3 identified from a patient with pyrexia, anemia and liver dysfunction.</title>
        <authorList>
            <person name="Sekizuka T."/>
            <person name="Hattori N."/>
            <person name="Katano H."/>
            <person name="Takuma T."/>
            <person name="Ito T."/>
            <person name="Arai N."/>
            <person name="Yanai R."/>
            <person name="Ishii S."/>
            <person name="Miura Y."/>
            <person name="Tokunaga T."/>
            <person name="Watanabe H."/>
            <person name="Nomura N."/>
            <person name="Eguchi J."/>
            <person name="Arai T."/>
            <person name="Hasegawa H."/>
            <person name="Nakamaki T."/>
            <person name="Wakita T."/>
            <person name="Niki Y."/>
            <person name="Kuroda M."/>
        </authorList>
    </citation>
    <scope>NUCLEOTIDE SEQUENCE [LARGE SCALE GENOMIC DNA]</scope>
    <source>
        <strain evidence="1">SWG34-3</strain>
    </source>
</reference>
<accession>A0A478FQ94</accession>
<gene>
    <name evidence="1" type="ORF">MHSWG343_06000</name>
</gene>
<comment type="caution">
    <text evidence="1">The sequence shown here is derived from an EMBL/GenBank/DDBJ whole genome shotgun (WGS) entry which is preliminary data.</text>
</comment>
<evidence type="ECO:0000313" key="2">
    <source>
        <dbReference type="Proteomes" id="UP000324831"/>
    </source>
</evidence>